<accession>A0ABY4QTM9</accession>
<proteinExistence type="predicted"/>
<dbReference type="EMBL" id="CP097332">
    <property type="protein sequence ID" value="UQX87064.1"/>
    <property type="molecule type" value="Genomic_DNA"/>
</dbReference>
<sequence>MMLSDMLAQRPQAWEQDVARRLNGDLRDAVQALMEMYDRIAPAIWAYARARTRTRRGARAVTRETFVQAFMHPDLFDGRISIAARMFLVVHLLTERPVSTQSSRLTRRFRRDRAAVATGVF</sequence>
<dbReference type="Proteomes" id="UP001056336">
    <property type="component" value="Chromosome"/>
</dbReference>
<protein>
    <submittedName>
        <fullName evidence="1">Uncharacterized protein</fullName>
    </submittedName>
</protein>
<organism evidence="1 2">
    <name type="scientific">Jatrophihabitans telluris</name>
    <dbReference type="NCBI Taxonomy" id="2038343"/>
    <lineage>
        <taxon>Bacteria</taxon>
        <taxon>Bacillati</taxon>
        <taxon>Actinomycetota</taxon>
        <taxon>Actinomycetes</taxon>
        <taxon>Jatrophihabitantales</taxon>
        <taxon>Jatrophihabitantaceae</taxon>
        <taxon>Jatrophihabitans</taxon>
    </lineage>
</organism>
<reference evidence="1" key="1">
    <citation type="journal article" date="2018" name="Int. J. Syst. Evol. Microbiol.">
        <title>Jatrophihabitans telluris sp. nov., isolated from sediment soil of lava forest wetlands and the emended description of the genus Jatrophihabitans.</title>
        <authorList>
            <person name="Lee K.C."/>
            <person name="Suh M.K."/>
            <person name="Eom M.K."/>
            <person name="Kim K.K."/>
            <person name="Kim J.S."/>
            <person name="Kim D.S."/>
            <person name="Ko S.H."/>
            <person name="Shin Y.K."/>
            <person name="Lee J.S."/>
        </authorList>
    </citation>
    <scope>NUCLEOTIDE SEQUENCE</scope>
    <source>
        <strain evidence="1">N237</strain>
    </source>
</reference>
<dbReference type="SUPFAM" id="SSF88946">
    <property type="entry name" value="Sigma2 domain of RNA polymerase sigma factors"/>
    <property type="match status" value="1"/>
</dbReference>
<name>A0ABY4QTM9_9ACTN</name>
<evidence type="ECO:0000313" key="1">
    <source>
        <dbReference type="EMBL" id="UQX87064.1"/>
    </source>
</evidence>
<dbReference type="RefSeq" id="WP_249769500.1">
    <property type="nucleotide sequence ID" value="NZ_CP097332.1"/>
</dbReference>
<dbReference type="InterPro" id="IPR013325">
    <property type="entry name" value="RNA_pol_sigma_r2"/>
</dbReference>
<reference evidence="1" key="2">
    <citation type="submission" date="2022-05" db="EMBL/GenBank/DDBJ databases">
        <authorList>
            <person name="Kim J.-S."/>
            <person name="Lee K."/>
            <person name="Suh M."/>
            <person name="Eom M."/>
            <person name="Kim J.-S."/>
            <person name="Kim D.-S."/>
            <person name="Ko S.-H."/>
            <person name="Shin Y."/>
            <person name="Lee J.-S."/>
        </authorList>
    </citation>
    <scope>NUCLEOTIDE SEQUENCE</scope>
    <source>
        <strain evidence="1">N237</strain>
    </source>
</reference>
<gene>
    <name evidence="1" type="ORF">M6D93_12185</name>
</gene>
<evidence type="ECO:0000313" key="2">
    <source>
        <dbReference type="Proteomes" id="UP001056336"/>
    </source>
</evidence>
<dbReference type="Gene3D" id="1.10.1740.10">
    <property type="match status" value="1"/>
</dbReference>
<keyword evidence="2" id="KW-1185">Reference proteome</keyword>